<reference evidence="2 3" key="1">
    <citation type="submission" date="2022-06" db="EMBL/GenBank/DDBJ databases">
        <title>Isolation of gut microbiota from human fecal samples.</title>
        <authorList>
            <person name="Pamer E.G."/>
            <person name="Barat B."/>
            <person name="Waligurski E."/>
            <person name="Medina S."/>
            <person name="Paddock L."/>
            <person name="Mostad J."/>
        </authorList>
    </citation>
    <scope>NUCLEOTIDE SEQUENCE [LARGE SCALE GENOMIC DNA]</scope>
    <source>
        <strain evidence="2 3">SL.3.17</strain>
    </source>
</reference>
<feature type="transmembrane region" description="Helical" evidence="1">
    <location>
        <begin position="131"/>
        <end position="151"/>
    </location>
</feature>
<proteinExistence type="predicted"/>
<evidence type="ECO:0000256" key="1">
    <source>
        <dbReference type="SAM" id="Phobius"/>
    </source>
</evidence>
<gene>
    <name evidence="2" type="ORF">NE619_13765</name>
</gene>
<dbReference type="Proteomes" id="UP001524502">
    <property type="component" value="Unassembled WGS sequence"/>
</dbReference>
<feature type="transmembrane region" description="Helical" evidence="1">
    <location>
        <begin position="9"/>
        <end position="31"/>
    </location>
</feature>
<feature type="transmembrane region" description="Helical" evidence="1">
    <location>
        <begin position="172"/>
        <end position="190"/>
    </location>
</feature>
<dbReference type="EMBL" id="JANFXK010000016">
    <property type="protein sequence ID" value="MCQ4637797.1"/>
    <property type="molecule type" value="Genomic_DNA"/>
</dbReference>
<keyword evidence="1" id="KW-0472">Membrane</keyword>
<protein>
    <submittedName>
        <fullName evidence="2">Uncharacterized protein</fullName>
    </submittedName>
</protein>
<keyword evidence="1" id="KW-0812">Transmembrane</keyword>
<evidence type="ECO:0000313" key="2">
    <source>
        <dbReference type="EMBL" id="MCQ4637797.1"/>
    </source>
</evidence>
<name>A0ABT1RRJ3_9FIRM</name>
<dbReference type="RefSeq" id="WP_256132979.1">
    <property type="nucleotide sequence ID" value="NZ_JANFXK010000016.1"/>
</dbReference>
<evidence type="ECO:0000313" key="3">
    <source>
        <dbReference type="Proteomes" id="UP001524502"/>
    </source>
</evidence>
<feature type="transmembrane region" description="Helical" evidence="1">
    <location>
        <begin position="210"/>
        <end position="230"/>
    </location>
</feature>
<accession>A0ABT1RRJ3</accession>
<feature type="transmembrane region" description="Helical" evidence="1">
    <location>
        <begin position="43"/>
        <end position="66"/>
    </location>
</feature>
<keyword evidence="1" id="KW-1133">Transmembrane helix</keyword>
<keyword evidence="3" id="KW-1185">Reference proteome</keyword>
<comment type="caution">
    <text evidence="2">The sequence shown here is derived from an EMBL/GenBank/DDBJ whole genome shotgun (WGS) entry which is preliminary data.</text>
</comment>
<organism evidence="2 3">
    <name type="scientific">Anaerovorax odorimutans</name>
    <dbReference type="NCBI Taxonomy" id="109327"/>
    <lineage>
        <taxon>Bacteria</taxon>
        <taxon>Bacillati</taxon>
        <taxon>Bacillota</taxon>
        <taxon>Clostridia</taxon>
        <taxon>Peptostreptococcales</taxon>
        <taxon>Anaerovoracaceae</taxon>
        <taxon>Anaerovorax</taxon>
    </lineage>
</organism>
<feature type="transmembrane region" description="Helical" evidence="1">
    <location>
        <begin position="87"/>
        <end position="111"/>
    </location>
</feature>
<sequence>MQLLKNRPIAIWAFTGSLTLGAIGIWLLPGIMEYVRIHINMEVPAYVGFFTVFAGLSVFITAMLTYQVERACGISRYKGLGSYLSRMALFLPAAAGFYLVFGLLNGVFAVFLYELLKNSWNFEVIKWTIHLLSQILSVLITPIILMQFLTFSLYNARFWRTLRMGFITLRFCYLKLLAVTASCGILGWIIRQTADLFSADWAQKVWMCLFYSILGTLAAALLFQIGLTVYKKRR</sequence>